<organism evidence="1 2">
    <name type="scientific">Burkholderia ubonensis subsp. mesacidophila</name>
    <dbReference type="NCBI Taxonomy" id="265293"/>
    <lineage>
        <taxon>Bacteria</taxon>
        <taxon>Pseudomonadati</taxon>
        <taxon>Pseudomonadota</taxon>
        <taxon>Betaproteobacteria</taxon>
        <taxon>Burkholderiales</taxon>
        <taxon>Burkholderiaceae</taxon>
        <taxon>Burkholderia</taxon>
        <taxon>Burkholderia cepacia complex</taxon>
    </lineage>
</organism>
<reference evidence="1 2" key="1">
    <citation type="submission" date="2017-01" db="EMBL/GenBank/DDBJ databases">
        <title>Whole-Genome Shotgun Sequencing of Two beta-Proteobacterial Species in Search of the Bulgecin Biosynthetic Cluster.</title>
        <authorList>
            <person name="Horsman M.E."/>
            <person name="Marous D.R."/>
            <person name="Li R."/>
            <person name="Oliver R.A."/>
            <person name="Byun B."/>
            <person name="Emrich S.J."/>
            <person name="Boggess B."/>
            <person name="Townsend C.A."/>
            <person name="Mobashery S."/>
        </authorList>
    </citation>
    <scope>NUCLEOTIDE SEQUENCE [LARGE SCALE GENOMIC DNA]</scope>
    <source>
        <strain evidence="1 2">ATCC 31433</strain>
    </source>
</reference>
<accession>A0A2A4FCH4</accession>
<evidence type="ECO:0000313" key="1">
    <source>
        <dbReference type="EMBL" id="PCE30360.1"/>
    </source>
</evidence>
<evidence type="ECO:0000313" key="2">
    <source>
        <dbReference type="Proteomes" id="UP000217994"/>
    </source>
</evidence>
<protein>
    <submittedName>
        <fullName evidence="1">Uncharacterized protein</fullName>
    </submittedName>
</protein>
<dbReference type="EMBL" id="MTZU01000067">
    <property type="protein sequence ID" value="PCE30360.1"/>
    <property type="molecule type" value="Genomic_DNA"/>
</dbReference>
<dbReference type="AlphaFoldDB" id="A0A2A4FCH4"/>
<sequence length="139" mass="15273">MPNEFSRRAALAAVQATLADAIAHDFRDALPIARYVDALPGCAPRPGYCHDQVDLWLRSHPGDTPVRGWLNQADFLVAIRFVSHSLVRTAAGDLLDVTYAAPSYPQHFIEHPVAAGDFFALVRDEPPVPYIDVALPDRS</sequence>
<dbReference type="Proteomes" id="UP000217994">
    <property type="component" value="Unassembled WGS sequence"/>
</dbReference>
<proteinExistence type="predicted"/>
<comment type="caution">
    <text evidence="1">The sequence shown here is derived from an EMBL/GenBank/DDBJ whole genome shotgun (WGS) entry which is preliminary data.</text>
</comment>
<dbReference type="RefSeq" id="WP_084910978.1">
    <property type="nucleotide sequence ID" value="NZ_CP020740.1"/>
</dbReference>
<name>A0A2A4FCH4_9BURK</name>
<gene>
    <name evidence="1" type="ORF">BZL54_21960</name>
</gene>
<dbReference type="GeneID" id="69006986"/>